<dbReference type="SUPFAM" id="SSF48452">
    <property type="entry name" value="TPR-like"/>
    <property type="match status" value="1"/>
</dbReference>
<evidence type="ECO:0000313" key="2">
    <source>
        <dbReference type="Proteomes" id="UP000239203"/>
    </source>
</evidence>
<name>A0A2S6GLU0_9PSEU</name>
<accession>A0A2S6GLU0</accession>
<dbReference type="InterPro" id="IPR011990">
    <property type="entry name" value="TPR-like_helical_dom_sf"/>
</dbReference>
<organism evidence="1 2">
    <name type="scientific">Actinokineospora auranticolor</name>
    <dbReference type="NCBI Taxonomy" id="155976"/>
    <lineage>
        <taxon>Bacteria</taxon>
        <taxon>Bacillati</taxon>
        <taxon>Actinomycetota</taxon>
        <taxon>Actinomycetes</taxon>
        <taxon>Pseudonocardiales</taxon>
        <taxon>Pseudonocardiaceae</taxon>
        <taxon>Actinokineospora</taxon>
    </lineage>
</organism>
<keyword evidence="2" id="KW-1185">Reference proteome</keyword>
<comment type="caution">
    <text evidence="1">The sequence shown here is derived from an EMBL/GenBank/DDBJ whole genome shotgun (WGS) entry which is preliminary data.</text>
</comment>
<dbReference type="AlphaFoldDB" id="A0A2S6GLU0"/>
<evidence type="ECO:0000313" key="1">
    <source>
        <dbReference type="EMBL" id="PPK66204.1"/>
    </source>
</evidence>
<gene>
    <name evidence="1" type="ORF">CLV40_111168</name>
</gene>
<reference evidence="1 2" key="1">
    <citation type="submission" date="2018-02" db="EMBL/GenBank/DDBJ databases">
        <title>Genomic Encyclopedia of Archaeal and Bacterial Type Strains, Phase II (KMG-II): from individual species to whole genera.</title>
        <authorList>
            <person name="Goeker M."/>
        </authorList>
    </citation>
    <scope>NUCLEOTIDE SEQUENCE [LARGE SCALE GENOMIC DNA]</scope>
    <source>
        <strain evidence="1 2">YU 961-1</strain>
    </source>
</reference>
<dbReference type="Proteomes" id="UP000239203">
    <property type="component" value="Unassembled WGS sequence"/>
</dbReference>
<dbReference type="Gene3D" id="1.25.40.10">
    <property type="entry name" value="Tetratricopeptide repeat domain"/>
    <property type="match status" value="1"/>
</dbReference>
<sequence>MLDDAADVAAAWVLLDPDRARVAAAMVALARAVPGLEPVRGWTARTLRCLPGAPDTDGEATAVLTGLAEAGIVTREPGRTSRFRLAPPVADHGPTSTAPAAVDRFVDRVARLALVAARVAAPSATLHSPVTPRTPKGLWADPGEARSWLRAEAGLLTAVFVESTRRDEWATVAALAEAWVIWRVQEDPITLEAVLRTALALLTRHSLEDAPSPGWAVVVRASLTARLAHALTDLGRHDDALAACEAAELAADGLLASREGPRLGNWLLASVCSTRARALTAAGRAGEALAAVDTARPLVPAVNTYQHGILFRRRALALHALGMVEDATADTGGTAPTLDEVDRVAVEAARATLLTPPPGPPPAS</sequence>
<dbReference type="RefSeq" id="WP_104480673.1">
    <property type="nucleotide sequence ID" value="NZ_CP154825.1"/>
</dbReference>
<protein>
    <submittedName>
        <fullName evidence="1">Uncharacterized protein</fullName>
    </submittedName>
</protein>
<proteinExistence type="predicted"/>
<dbReference type="EMBL" id="PTIX01000011">
    <property type="protein sequence ID" value="PPK66204.1"/>
    <property type="molecule type" value="Genomic_DNA"/>
</dbReference>